<evidence type="ECO:0000256" key="3">
    <source>
        <dbReference type="ARBA" id="ARBA00022840"/>
    </source>
</evidence>
<dbReference type="AlphaFoldDB" id="A0A8J4BTY9"/>
<dbReference type="GO" id="GO:0005524">
    <property type="term" value="F:ATP binding"/>
    <property type="evidence" value="ECO:0007669"/>
    <property type="project" value="InterPro"/>
</dbReference>
<dbReference type="PANTHER" id="PTHR42918">
    <property type="entry name" value="LYSYL-TRNA SYNTHETASE"/>
    <property type="match status" value="1"/>
</dbReference>
<evidence type="ECO:0000313" key="7">
    <source>
        <dbReference type="Proteomes" id="UP000747399"/>
    </source>
</evidence>
<dbReference type="GO" id="GO:0006430">
    <property type="term" value="P:lysyl-tRNA aminoacylation"/>
    <property type="evidence" value="ECO:0007669"/>
    <property type="project" value="TreeGrafter"/>
</dbReference>
<comment type="caution">
    <text evidence="6">The sequence shown here is derived from an EMBL/GenBank/DDBJ whole genome shotgun (WGS) entry which is preliminary data.</text>
</comment>
<feature type="domain" description="Aminoacyl-tRNA synthetase class II (D/K/N)" evidence="5">
    <location>
        <begin position="63"/>
        <end position="140"/>
    </location>
</feature>
<dbReference type="SUPFAM" id="SSF55681">
    <property type="entry name" value="Class II aaRS and biotin synthetases"/>
    <property type="match status" value="1"/>
</dbReference>
<feature type="region of interest" description="Disordered" evidence="4">
    <location>
        <begin position="26"/>
        <end position="47"/>
    </location>
</feature>
<dbReference type="GO" id="GO:0005829">
    <property type="term" value="C:cytosol"/>
    <property type="evidence" value="ECO:0007669"/>
    <property type="project" value="TreeGrafter"/>
</dbReference>
<name>A0A8J4BTY9_9CHLO</name>
<dbReference type="GO" id="GO:0004824">
    <property type="term" value="F:lysine-tRNA ligase activity"/>
    <property type="evidence" value="ECO:0007669"/>
    <property type="project" value="TreeGrafter"/>
</dbReference>
<reference evidence="6" key="1">
    <citation type="journal article" date="2021" name="Proc. Natl. Acad. Sci. U.S.A.">
        <title>Three genomes in the algal genus Volvox reveal the fate of a haploid sex-determining region after a transition to homothallism.</title>
        <authorList>
            <person name="Yamamoto K."/>
            <person name="Hamaji T."/>
            <person name="Kawai-Toyooka H."/>
            <person name="Matsuzaki R."/>
            <person name="Takahashi F."/>
            <person name="Nishimura Y."/>
            <person name="Kawachi M."/>
            <person name="Noguchi H."/>
            <person name="Minakuchi Y."/>
            <person name="Umen J.G."/>
            <person name="Toyoda A."/>
            <person name="Nozaki H."/>
        </authorList>
    </citation>
    <scope>NUCLEOTIDE SEQUENCE</scope>
    <source>
        <strain evidence="6">NIES-3780</strain>
    </source>
</reference>
<protein>
    <recommendedName>
        <fullName evidence="5">Aminoacyl-tRNA synthetase class II (D/K/N) domain-containing protein</fullName>
    </recommendedName>
</protein>
<dbReference type="Proteomes" id="UP000747399">
    <property type="component" value="Unassembled WGS sequence"/>
</dbReference>
<keyword evidence="2" id="KW-0547">Nucleotide-binding</keyword>
<keyword evidence="1" id="KW-0436">Ligase</keyword>
<evidence type="ECO:0000256" key="4">
    <source>
        <dbReference type="SAM" id="MobiDB-lite"/>
    </source>
</evidence>
<dbReference type="InterPro" id="IPR045864">
    <property type="entry name" value="aa-tRNA-synth_II/BPL/LPL"/>
</dbReference>
<dbReference type="Pfam" id="PF00152">
    <property type="entry name" value="tRNA-synt_2"/>
    <property type="match status" value="1"/>
</dbReference>
<evidence type="ECO:0000256" key="2">
    <source>
        <dbReference type="ARBA" id="ARBA00022741"/>
    </source>
</evidence>
<evidence type="ECO:0000259" key="5">
    <source>
        <dbReference type="Pfam" id="PF00152"/>
    </source>
</evidence>
<dbReference type="GO" id="GO:0000049">
    <property type="term" value="F:tRNA binding"/>
    <property type="evidence" value="ECO:0007669"/>
    <property type="project" value="TreeGrafter"/>
</dbReference>
<dbReference type="InterPro" id="IPR004364">
    <property type="entry name" value="Aa-tRNA-synt_II"/>
</dbReference>
<gene>
    <name evidence="6" type="ORF">Vafri_20587</name>
</gene>
<keyword evidence="7" id="KW-1185">Reference proteome</keyword>
<dbReference type="EMBL" id="BNCO01000095">
    <property type="protein sequence ID" value="GIL67153.1"/>
    <property type="molecule type" value="Genomic_DNA"/>
</dbReference>
<sequence>MHYQHLFLSGRWDVRHIYPHIHLKTHTQTHTRKHTHANTHTQTRKHVQVRSAPSLGHLMNVMFEAVGEAGLVQPTFVLEHPVEISPLAKPHRSKPGVTERFELFIYGREHANAFSELTDPVDQRARFEEQVARHNAAFQEKQKAKLEAKAAGQEVSSQDEEDEYEVYVTICIMQSTAYKARLTISRLTSYRLLYFLLL</sequence>
<evidence type="ECO:0000313" key="6">
    <source>
        <dbReference type="EMBL" id="GIL67153.1"/>
    </source>
</evidence>
<keyword evidence="3" id="KW-0067">ATP-binding</keyword>
<organism evidence="6 7">
    <name type="scientific">Volvox africanus</name>
    <dbReference type="NCBI Taxonomy" id="51714"/>
    <lineage>
        <taxon>Eukaryota</taxon>
        <taxon>Viridiplantae</taxon>
        <taxon>Chlorophyta</taxon>
        <taxon>core chlorophytes</taxon>
        <taxon>Chlorophyceae</taxon>
        <taxon>CS clade</taxon>
        <taxon>Chlamydomonadales</taxon>
        <taxon>Volvocaceae</taxon>
        <taxon>Volvox</taxon>
    </lineage>
</organism>
<proteinExistence type="predicted"/>
<evidence type="ECO:0000256" key="1">
    <source>
        <dbReference type="ARBA" id="ARBA00022598"/>
    </source>
</evidence>
<dbReference type="PANTHER" id="PTHR42918:SF15">
    <property type="entry name" value="LYSINE--TRNA LIGASE, CHLOROPLASTIC_MITOCHONDRIAL"/>
    <property type="match status" value="1"/>
</dbReference>
<accession>A0A8J4BTY9</accession>
<dbReference type="Gene3D" id="3.30.930.10">
    <property type="entry name" value="Bira Bifunctional Protein, Domain 2"/>
    <property type="match status" value="1"/>
</dbReference>